<dbReference type="InterPro" id="IPR012334">
    <property type="entry name" value="Pectin_lyas_fold"/>
</dbReference>
<protein>
    <submittedName>
        <fullName evidence="3">Fibronectin type III domain protein</fullName>
    </submittedName>
</protein>
<reference evidence="3 4" key="1">
    <citation type="submission" date="2019-03" db="EMBL/GenBank/DDBJ databases">
        <title>Genomic Encyclopedia of Type Strains, Phase IV (KMG-IV): sequencing the most valuable type-strain genomes for metagenomic binning, comparative biology and taxonomic classification.</title>
        <authorList>
            <person name="Goeker M."/>
        </authorList>
    </citation>
    <scope>NUCLEOTIDE SEQUENCE [LARGE SCALE GENOMIC DNA]</scope>
    <source>
        <strain evidence="3 4">DSM 18792</strain>
    </source>
</reference>
<feature type="domain" description="Fibronectin type-III" evidence="2">
    <location>
        <begin position="130"/>
        <end position="221"/>
    </location>
</feature>
<dbReference type="InterPro" id="IPR003961">
    <property type="entry name" value="FN3_dom"/>
</dbReference>
<dbReference type="Gene3D" id="2.60.40.10">
    <property type="entry name" value="Immunoglobulins"/>
    <property type="match status" value="5"/>
</dbReference>
<dbReference type="Pfam" id="PF00041">
    <property type="entry name" value="fn3"/>
    <property type="match status" value="5"/>
</dbReference>
<feature type="domain" description="Fibronectin type-III" evidence="2">
    <location>
        <begin position="38"/>
        <end position="125"/>
    </location>
</feature>
<dbReference type="RefSeq" id="WP_132216835.1">
    <property type="nucleotide sequence ID" value="NZ_OX156936.1"/>
</dbReference>
<dbReference type="InterPro" id="IPR013783">
    <property type="entry name" value="Ig-like_fold"/>
</dbReference>
<name>A0A4V2QE69_9FLAO</name>
<dbReference type="PANTHER" id="PTHR46708">
    <property type="entry name" value="TENASCIN"/>
    <property type="match status" value="1"/>
</dbReference>
<dbReference type="SUPFAM" id="SSF49265">
    <property type="entry name" value="Fibronectin type III"/>
    <property type="match status" value="3"/>
</dbReference>
<organism evidence="3 4">
    <name type="scientific">Mariniflexile fucanivorans</name>
    <dbReference type="NCBI Taxonomy" id="264023"/>
    <lineage>
        <taxon>Bacteria</taxon>
        <taxon>Pseudomonadati</taxon>
        <taxon>Bacteroidota</taxon>
        <taxon>Flavobacteriia</taxon>
        <taxon>Flavobacteriales</taxon>
        <taxon>Flavobacteriaceae</taxon>
        <taxon>Mariniflexile</taxon>
    </lineage>
</organism>
<dbReference type="InterPro" id="IPR036116">
    <property type="entry name" value="FN3_sf"/>
</dbReference>
<dbReference type="InterPro" id="IPR011050">
    <property type="entry name" value="Pectin_lyase_fold/virulence"/>
</dbReference>
<proteinExistence type="predicted"/>
<evidence type="ECO:0000256" key="1">
    <source>
        <dbReference type="ARBA" id="ARBA00022737"/>
    </source>
</evidence>
<feature type="domain" description="Fibronectin type-III" evidence="2">
    <location>
        <begin position="418"/>
        <end position="505"/>
    </location>
</feature>
<dbReference type="InterPro" id="IPR050991">
    <property type="entry name" value="ECM_Regulatory_Proteins"/>
</dbReference>
<comment type="caution">
    <text evidence="3">The sequence shown here is derived from an EMBL/GenBank/DDBJ whole genome shotgun (WGS) entry which is preliminary data.</text>
</comment>
<dbReference type="SUPFAM" id="SSF51126">
    <property type="entry name" value="Pectin lyase-like"/>
    <property type="match status" value="1"/>
</dbReference>
<evidence type="ECO:0000313" key="3">
    <source>
        <dbReference type="EMBL" id="TCL66687.1"/>
    </source>
</evidence>
<gene>
    <name evidence="3" type="ORF">EV196_103100</name>
</gene>
<dbReference type="Gene3D" id="2.160.20.10">
    <property type="entry name" value="Single-stranded right-handed beta-helix, Pectin lyase-like"/>
    <property type="match status" value="1"/>
</dbReference>
<dbReference type="Proteomes" id="UP000295455">
    <property type="component" value="Unassembled WGS sequence"/>
</dbReference>
<dbReference type="CDD" id="cd00063">
    <property type="entry name" value="FN3"/>
    <property type="match status" value="5"/>
</dbReference>
<keyword evidence="4" id="KW-1185">Reference proteome</keyword>
<dbReference type="OrthoDB" id="1286432at2"/>
<dbReference type="SMART" id="SM00060">
    <property type="entry name" value="FN3"/>
    <property type="match status" value="5"/>
</dbReference>
<feature type="domain" description="Fibronectin type-III" evidence="2">
    <location>
        <begin position="320"/>
        <end position="411"/>
    </location>
</feature>
<evidence type="ECO:0000313" key="4">
    <source>
        <dbReference type="Proteomes" id="UP000295455"/>
    </source>
</evidence>
<dbReference type="AlphaFoldDB" id="A0A4V2QE69"/>
<dbReference type="PROSITE" id="PS50853">
    <property type="entry name" value="FN3"/>
    <property type="match status" value="5"/>
</dbReference>
<dbReference type="EMBL" id="SLUP01000003">
    <property type="protein sequence ID" value="TCL66687.1"/>
    <property type="molecule type" value="Genomic_DNA"/>
</dbReference>
<sequence length="1192" mass="128927">MRFIIFFLFFSTTVFSQNYHYSLEQPKPVETDKIAPTAPTNLVVSNIATSTIDITWTASTDNVAVTNYNIYNNNTLLRASIGNVTSFSLTGLAPANNYNITIRALDASGNISGNSNAQTFTTIGTLDTTPPTNPTNLIASNITETTADLSWTASTDNVGIVDYQVYNNGTLLMASIGGNGTSLTLTGLSPDTNHNLTVRGIDAAGNISQDSNTLNFTTLFVDTIAPSIPTNLVVSDIATSTIDITWTASTDNVAVTNYNIYNNNTLLRASIGNVTSFSLTGLAPANNYNITVRALDAAGNISGNSNAQTFTTIGTLDTTPPTNPTNLIASNITETTADLSWTASTDNISVVDYQVYNNGTLLMASIGGNGTSLTLTGLSPDTNHNLTVRGIDAAGNISQDSNTLNFTTLFVDTIAPSIPTNLVVSDITQSSATLTWTASTDNVAVTDYKIYNNGTLLVESTGKVTTFSLSGLAANTAYNLTIKARDAVSNESDASNNAEFTTLPALLAENLPEEKLYFDCYLLPLSRKSELQDALNTYGCVRLEQGDYSGTAITLTTGQSLYGHPDISIVPNITIKAGSRNIWVESITCAGYGSIDFQAGATTSNCTFKNLRDSFISTTGGQIEDNLFINIRCRINFDCSTSGFVRNNNYTLHQVQGWSDQFVQKGNNGTPSYGDVHTFTNWLTPSGDTATLENIQGINFIGLDSEGWNLNNNGTKAMFHARDCGDIKISNFGGGTYVTNPPPFDIEAENVTFLYKGINGNLTGTSIVQPNTNIFNVYSFGDDYTFNGTGFNFKSHDEGSDDAYLNSVKLSATITDPTTILSLSNIIKGTEYTPYARPTWETLPNPTGNNWMAERTGKTDSASYIQGLIDANDVAELPEGIFYIGSTLTLTNGKGIIGKGTGKTVIVGLTDNFPLITVDDVGSFYVSVSYMTLQGGSQGILVPNRAYQLTASRFKFLVFRNQNYGFHMEKCYALDNNFFDNVSFVDCNIGFFQDPDPTHSSTPGGDRYDDTAYVDKVMFYKSQIINCGIGFSMKGDRANNLNAWVDCLFDGNGSAFVFGNHNYPIVVNSDFRNHTGDYVAYVGSPITFHSCNFYNNTTDDIFDAKSFIAEGCNFLDDVPLNSYNQPYETFGYVLNSTVKGDIGKITRGMFVNSTLASNPLYSKLLVNIESESKFTILLNTSPKPNPQYLVKY</sequence>
<evidence type="ECO:0000259" key="2">
    <source>
        <dbReference type="PROSITE" id="PS50853"/>
    </source>
</evidence>
<keyword evidence="1" id="KW-0677">Repeat</keyword>
<feature type="domain" description="Fibronectin type-III" evidence="2">
    <location>
        <begin position="228"/>
        <end position="315"/>
    </location>
</feature>
<accession>A0A4V2QE69</accession>
<dbReference type="PANTHER" id="PTHR46708:SF2">
    <property type="entry name" value="FIBRONECTIN TYPE-III DOMAIN-CONTAINING PROTEIN"/>
    <property type="match status" value="1"/>
</dbReference>